<evidence type="ECO:0000313" key="1">
    <source>
        <dbReference type="EMBL" id="KAI0063674.1"/>
    </source>
</evidence>
<dbReference type="Proteomes" id="UP000814140">
    <property type="component" value="Unassembled WGS sequence"/>
</dbReference>
<comment type="caution">
    <text evidence="1">The sequence shown here is derived from an EMBL/GenBank/DDBJ whole genome shotgun (WGS) entry which is preliminary data.</text>
</comment>
<keyword evidence="2" id="KW-1185">Reference proteome</keyword>
<organism evidence="1 2">
    <name type="scientific">Artomyces pyxidatus</name>
    <dbReference type="NCBI Taxonomy" id="48021"/>
    <lineage>
        <taxon>Eukaryota</taxon>
        <taxon>Fungi</taxon>
        <taxon>Dikarya</taxon>
        <taxon>Basidiomycota</taxon>
        <taxon>Agaricomycotina</taxon>
        <taxon>Agaricomycetes</taxon>
        <taxon>Russulales</taxon>
        <taxon>Auriscalpiaceae</taxon>
        <taxon>Artomyces</taxon>
    </lineage>
</organism>
<proteinExistence type="predicted"/>
<protein>
    <submittedName>
        <fullName evidence="1">Uncharacterized protein</fullName>
    </submittedName>
</protein>
<gene>
    <name evidence="1" type="ORF">BV25DRAFT_404229</name>
</gene>
<dbReference type="EMBL" id="MU277202">
    <property type="protein sequence ID" value="KAI0063674.1"/>
    <property type="molecule type" value="Genomic_DNA"/>
</dbReference>
<reference evidence="1" key="2">
    <citation type="journal article" date="2022" name="New Phytol.">
        <title>Evolutionary transition to the ectomycorrhizal habit in the genomes of a hyperdiverse lineage of mushroom-forming fungi.</title>
        <authorList>
            <person name="Looney B."/>
            <person name="Miyauchi S."/>
            <person name="Morin E."/>
            <person name="Drula E."/>
            <person name="Courty P.E."/>
            <person name="Kohler A."/>
            <person name="Kuo A."/>
            <person name="LaButti K."/>
            <person name="Pangilinan J."/>
            <person name="Lipzen A."/>
            <person name="Riley R."/>
            <person name="Andreopoulos W."/>
            <person name="He G."/>
            <person name="Johnson J."/>
            <person name="Nolan M."/>
            <person name="Tritt A."/>
            <person name="Barry K.W."/>
            <person name="Grigoriev I.V."/>
            <person name="Nagy L.G."/>
            <person name="Hibbett D."/>
            <person name="Henrissat B."/>
            <person name="Matheny P.B."/>
            <person name="Labbe J."/>
            <person name="Martin F.M."/>
        </authorList>
    </citation>
    <scope>NUCLEOTIDE SEQUENCE</scope>
    <source>
        <strain evidence="1">HHB10654</strain>
    </source>
</reference>
<reference evidence="1" key="1">
    <citation type="submission" date="2021-03" db="EMBL/GenBank/DDBJ databases">
        <authorList>
            <consortium name="DOE Joint Genome Institute"/>
            <person name="Ahrendt S."/>
            <person name="Looney B.P."/>
            <person name="Miyauchi S."/>
            <person name="Morin E."/>
            <person name="Drula E."/>
            <person name="Courty P.E."/>
            <person name="Chicoki N."/>
            <person name="Fauchery L."/>
            <person name="Kohler A."/>
            <person name="Kuo A."/>
            <person name="Labutti K."/>
            <person name="Pangilinan J."/>
            <person name="Lipzen A."/>
            <person name="Riley R."/>
            <person name="Andreopoulos W."/>
            <person name="He G."/>
            <person name="Johnson J."/>
            <person name="Barry K.W."/>
            <person name="Grigoriev I.V."/>
            <person name="Nagy L."/>
            <person name="Hibbett D."/>
            <person name="Henrissat B."/>
            <person name="Matheny P.B."/>
            <person name="Labbe J."/>
            <person name="Martin F."/>
        </authorList>
    </citation>
    <scope>NUCLEOTIDE SEQUENCE</scope>
    <source>
        <strain evidence="1">HHB10654</strain>
    </source>
</reference>
<accession>A0ACB8T4Q7</accession>
<name>A0ACB8T4Q7_9AGAM</name>
<sequence>MDILIFTIGLVLKGVSEARRRASLRPLNYTLSPSEIPEDIVIEIFECIYNHTLHLEHCDTMLACSLVCKAWTLPAQRILFRVVFTQRTKVLWKHSFINALTRNPHLGTHVRSLHPLHVVTDALQNAYALHGNAVTERQLASILTVCPQLRELCIDFDKSTATMPSLLSYAGRGITHLHIIVTTYSSSPYLLLSMWPSVRFLRLESSVISSPSDRQPPLSLETLQVKSDLPLSADCLRWLLPPSRTARLRRVEIPFPADESSRRAYTEILTSKAPGIRTLTATSNVPPVDAFEGLSSFNLHRVPSAPLTLPLSIEHLGFYPESDEHGRLPLPHLLAAISSIPRLRSFTINDHVSAGNMHDLYRACRRSGVSLRIGSEPGWVLFRVCFELVVAGTADDWSRIFVCRLYVIHRELKQLSAPLTYPSFRRSGMFKVHRRSRLQISSILTPKQLRFITSTPSPISARKVYVFTCPQRLRYCDVGRGCISFYAVGRTWLTYDDPSHAVYRVASYFSSAQLFS</sequence>
<evidence type="ECO:0000313" key="2">
    <source>
        <dbReference type="Proteomes" id="UP000814140"/>
    </source>
</evidence>